<proteinExistence type="predicted"/>
<keyword evidence="1" id="KW-0472">Membrane</keyword>
<dbReference type="RefSeq" id="WP_089964092.1">
    <property type="nucleotide sequence ID" value="NZ_FNAV01000034.1"/>
</dbReference>
<keyword evidence="3" id="KW-1185">Reference proteome</keyword>
<dbReference type="InterPro" id="IPR021529">
    <property type="entry name" value="DUF2798"/>
</dbReference>
<gene>
    <name evidence="2" type="ORF">SAMN04488105_13410</name>
</gene>
<evidence type="ECO:0008006" key="4">
    <source>
        <dbReference type="Google" id="ProtNLM"/>
    </source>
</evidence>
<keyword evidence="1" id="KW-1133">Transmembrane helix</keyword>
<dbReference type="AlphaFoldDB" id="A0A1G7MFM9"/>
<evidence type="ECO:0000313" key="3">
    <source>
        <dbReference type="Proteomes" id="UP000198994"/>
    </source>
</evidence>
<sequence>MQATETPPAKSTVILAQVFISPIMAFLMTGIFTALPLGFAPGWLGIWMTRFATAWPIAFVLSMGVGPLAFWLARRTQRLTDMVRD</sequence>
<evidence type="ECO:0000313" key="2">
    <source>
        <dbReference type="EMBL" id="SDF60495.1"/>
    </source>
</evidence>
<accession>A0A1G7MFM9</accession>
<organism evidence="2 3">
    <name type="scientific">Salipiger thiooxidans</name>
    <dbReference type="NCBI Taxonomy" id="282683"/>
    <lineage>
        <taxon>Bacteria</taxon>
        <taxon>Pseudomonadati</taxon>
        <taxon>Pseudomonadota</taxon>
        <taxon>Alphaproteobacteria</taxon>
        <taxon>Rhodobacterales</taxon>
        <taxon>Roseobacteraceae</taxon>
        <taxon>Salipiger</taxon>
    </lineage>
</organism>
<reference evidence="3" key="1">
    <citation type="submission" date="2016-10" db="EMBL/GenBank/DDBJ databases">
        <authorList>
            <person name="Varghese N."/>
            <person name="Submissions S."/>
        </authorList>
    </citation>
    <scope>NUCLEOTIDE SEQUENCE [LARGE SCALE GENOMIC DNA]</scope>
    <source>
        <strain evidence="3">DSM 10146</strain>
    </source>
</reference>
<protein>
    <recommendedName>
        <fullName evidence="4">DUF2798 domain-containing protein</fullName>
    </recommendedName>
</protein>
<feature type="transmembrane region" description="Helical" evidence="1">
    <location>
        <begin position="54"/>
        <end position="73"/>
    </location>
</feature>
<dbReference type="OrthoDB" id="7159403at2"/>
<evidence type="ECO:0000256" key="1">
    <source>
        <dbReference type="SAM" id="Phobius"/>
    </source>
</evidence>
<name>A0A1G7MFM9_9RHOB</name>
<dbReference type="Proteomes" id="UP000198994">
    <property type="component" value="Unassembled WGS sequence"/>
</dbReference>
<dbReference type="EMBL" id="FNAV01000034">
    <property type="protein sequence ID" value="SDF60495.1"/>
    <property type="molecule type" value="Genomic_DNA"/>
</dbReference>
<keyword evidence="1" id="KW-0812">Transmembrane</keyword>
<feature type="transmembrane region" description="Helical" evidence="1">
    <location>
        <begin position="12"/>
        <end position="34"/>
    </location>
</feature>
<dbReference type="Pfam" id="PF11391">
    <property type="entry name" value="DUF2798"/>
    <property type="match status" value="1"/>
</dbReference>